<evidence type="ECO:0000313" key="2">
    <source>
        <dbReference type="EMBL" id="SDE82752.1"/>
    </source>
</evidence>
<dbReference type="STRING" id="521013.SAMN04488567_2705"/>
<sequence length="177" mass="18833">MASQTRAALWIGRAGFLGLALVLMLLRLLPLDTLPPVWAGPDLLLAATLAWCIRRPALAPVWLVAGLQLLADMLLQRPPGLEAALVVLVTEALRRRHARLRSGGFLAEWLAAALATVAVLGGVAAVLWLTLLPPPPALLLASQAAATVLAYPLVVLAARWLFGLGFAGRPETRRIRA</sequence>
<name>A0A1G7G3Q0_9RHOB</name>
<keyword evidence="1" id="KW-1133">Transmembrane helix</keyword>
<keyword evidence="1" id="KW-0812">Transmembrane</keyword>
<organism evidence="2 3">
    <name type="scientific">Limimaricola pyoseonensis</name>
    <dbReference type="NCBI Taxonomy" id="521013"/>
    <lineage>
        <taxon>Bacteria</taxon>
        <taxon>Pseudomonadati</taxon>
        <taxon>Pseudomonadota</taxon>
        <taxon>Alphaproteobacteria</taxon>
        <taxon>Rhodobacterales</taxon>
        <taxon>Paracoccaceae</taxon>
        <taxon>Limimaricola</taxon>
    </lineage>
</organism>
<protein>
    <submittedName>
        <fullName evidence="2">Rod shape-determining protein MreD</fullName>
    </submittedName>
</protein>
<keyword evidence="1" id="KW-0472">Membrane</keyword>
<keyword evidence="3" id="KW-1185">Reference proteome</keyword>
<dbReference type="EMBL" id="FNAT01000004">
    <property type="protein sequence ID" value="SDE82752.1"/>
    <property type="molecule type" value="Genomic_DNA"/>
</dbReference>
<evidence type="ECO:0000313" key="3">
    <source>
        <dbReference type="Proteomes" id="UP000198922"/>
    </source>
</evidence>
<dbReference type="Proteomes" id="UP000198922">
    <property type="component" value="Unassembled WGS sequence"/>
</dbReference>
<feature type="transmembrane region" description="Helical" evidence="1">
    <location>
        <begin position="105"/>
        <end position="129"/>
    </location>
</feature>
<reference evidence="3" key="1">
    <citation type="submission" date="2016-10" db="EMBL/GenBank/DDBJ databases">
        <authorList>
            <person name="Varghese N."/>
            <person name="Submissions S."/>
        </authorList>
    </citation>
    <scope>NUCLEOTIDE SEQUENCE [LARGE SCALE GENOMIC DNA]</scope>
    <source>
        <strain evidence="3">DSM 21424</strain>
    </source>
</reference>
<dbReference type="OrthoDB" id="7629477at2"/>
<dbReference type="AlphaFoldDB" id="A0A1G7G3Q0"/>
<feature type="transmembrane region" description="Helical" evidence="1">
    <location>
        <begin position="7"/>
        <end position="29"/>
    </location>
</feature>
<gene>
    <name evidence="2" type="ORF">SAMN04488567_2705</name>
</gene>
<accession>A0A1G7G3Q0</accession>
<evidence type="ECO:0000256" key="1">
    <source>
        <dbReference type="SAM" id="Phobius"/>
    </source>
</evidence>
<proteinExistence type="predicted"/>
<dbReference type="RefSeq" id="WP_090112805.1">
    <property type="nucleotide sequence ID" value="NZ_FNAT01000004.1"/>
</dbReference>
<feature type="transmembrane region" description="Helical" evidence="1">
    <location>
        <begin position="149"/>
        <end position="167"/>
    </location>
</feature>